<dbReference type="PANTHER" id="PTHR33451:SF6">
    <property type="entry name" value="NA(+)_H(+) ANTIPORTER NHAC"/>
    <property type="match status" value="1"/>
</dbReference>
<dbReference type="EMBL" id="CP031092">
    <property type="protein sequence ID" value="AXF57026.1"/>
    <property type="molecule type" value="Genomic_DNA"/>
</dbReference>
<keyword evidence="3" id="KW-0050">Antiport</keyword>
<feature type="transmembrane region" description="Helical" evidence="9">
    <location>
        <begin position="190"/>
        <end position="213"/>
    </location>
</feature>
<dbReference type="KEGG" id="rue:DT065_14135"/>
<evidence type="ECO:0000256" key="2">
    <source>
        <dbReference type="ARBA" id="ARBA00022448"/>
    </source>
</evidence>
<comment type="similarity">
    <text evidence="8">Belongs to the NhaC Na(+)/H(+) (TC 2.A.35) antiporter family.</text>
</comment>
<dbReference type="Proteomes" id="UP000252100">
    <property type="component" value="Chromosome"/>
</dbReference>
<organism evidence="11 12">
    <name type="scientific">Salicibibacter kimchii</name>
    <dbReference type="NCBI Taxonomy" id="2099786"/>
    <lineage>
        <taxon>Bacteria</taxon>
        <taxon>Bacillati</taxon>
        <taxon>Bacillota</taxon>
        <taxon>Bacilli</taxon>
        <taxon>Bacillales</taxon>
        <taxon>Bacillaceae</taxon>
        <taxon>Salicibibacter</taxon>
    </lineage>
</organism>
<feature type="transmembrane region" description="Helical" evidence="9">
    <location>
        <begin position="257"/>
        <end position="275"/>
    </location>
</feature>
<feature type="transmembrane region" description="Helical" evidence="9">
    <location>
        <begin position="65"/>
        <end position="88"/>
    </location>
</feature>
<dbReference type="OrthoDB" id="9762978at2"/>
<keyword evidence="5 9" id="KW-0812">Transmembrane</keyword>
<dbReference type="GO" id="GO:0005886">
    <property type="term" value="C:plasma membrane"/>
    <property type="evidence" value="ECO:0007669"/>
    <property type="project" value="UniProtKB-SubCell"/>
</dbReference>
<evidence type="ECO:0000256" key="3">
    <source>
        <dbReference type="ARBA" id="ARBA00022449"/>
    </source>
</evidence>
<keyword evidence="7 9" id="KW-0472">Membrane</keyword>
<feature type="domain" description="Na+/H+ antiporter NhaC-like C-terminal" evidence="10">
    <location>
        <begin position="158"/>
        <end position="451"/>
    </location>
</feature>
<gene>
    <name evidence="11" type="primary">nhaC</name>
    <name evidence="11" type="ORF">DT065_14135</name>
</gene>
<evidence type="ECO:0000256" key="5">
    <source>
        <dbReference type="ARBA" id="ARBA00022692"/>
    </source>
</evidence>
<evidence type="ECO:0000259" key="10">
    <source>
        <dbReference type="Pfam" id="PF03553"/>
    </source>
</evidence>
<evidence type="ECO:0000256" key="6">
    <source>
        <dbReference type="ARBA" id="ARBA00022989"/>
    </source>
</evidence>
<sequence>MMEHKASTKGSALVLLIIIAILAVSILYYEAAPHIPILIGIMVAAVYGFKLRYRWHEMEGEIVKGISNGIPAILILSLIGTLIGVWVLNGTVQTITYYGLQILSPATFLISTVIITAIVAIMTGSSLSAMGTIGVSLMGVSYGMGVEPAMTAGAIVSGALFGDKLSPLSDTTNLAAAAAKTNIFEHIRHMLWTTIPALIIALIIFGLIGVFTHDGAASTGQIDEMMQVLQSEFPISIVTLLSPLVIIGLAMKRIKPIPALSLGLIVAALTTFFTMPGSTFGDIINAAHFGYEAETGHEAIDELLTLGGLESMLFGVSLIIIALAFGGLIQGIGIAAALIEGIKQALRSRGNTIASTLASSFGVNVVTGEQYLSIILPAQMYEDSYRHHNLHPKNLSRTVEDGGTILHPLIPWGVIGAFVMTTLNVGMEYVFFVFLSLVTPFIALFYAYTGWTLTKLDENKEERKVEQNDDSTKNM</sequence>
<dbReference type="InterPro" id="IPR018461">
    <property type="entry name" value="Na/H_Antiport_NhaC-like_C"/>
</dbReference>
<protein>
    <submittedName>
        <fullName evidence="11">Na+/H+ antiporter NhaC</fullName>
    </submittedName>
</protein>
<dbReference type="AlphaFoldDB" id="A0A345C1E5"/>
<proteinExistence type="inferred from homology"/>
<evidence type="ECO:0000256" key="7">
    <source>
        <dbReference type="ARBA" id="ARBA00023136"/>
    </source>
</evidence>
<dbReference type="InterPro" id="IPR004770">
    <property type="entry name" value="Na/H_antiport_NhaC"/>
</dbReference>
<dbReference type="Pfam" id="PF03553">
    <property type="entry name" value="Na_H_antiporter"/>
    <property type="match status" value="1"/>
</dbReference>
<comment type="subcellular location">
    <subcellularLocation>
        <location evidence="1">Cell membrane</location>
        <topology evidence="1">Multi-pass membrane protein</topology>
    </subcellularLocation>
</comment>
<keyword evidence="6 9" id="KW-1133">Transmembrane helix</keyword>
<feature type="transmembrane region" description="Helical" evidence="9">
    <location>
        <begin position="12"/>
        <end position="29"/>
    </location>
</feature>
<evidence type="ECO:0000313" key="11">
    <source>
        <dbReference type="EMBL" id="AXF57026.1"/>
    </source>
</evidence>
<keyword evidence="4" id="KW-1003">Cell membrane</keyword>
<evidence type="ECO:0000256" key="1">
    <source>
        <dbReference type="ARBA" id="ARBA00004651"/>
    </source>
</evidence>
<dbReference type="GO" id="GO:0015297">
    <property type="term" value="F:antiporter activity"/>
    <property type="evidence" value="ECO:0007669"/>
    <property type="project" value="UniProtKB-KW"/>
</dbReference>
<feature type="transmembrane region" description="Helical" evidence="9">
    <location>
        <begin position="429"/>
        <end position="448"/>
    </location>
</feature>
<dbReference type="InterPro" id="IPR052180">
    <property type="entry name" value="NhaC_Na-H+_Antiporter"/>
</dbReference>
<reference evidence="11 12" key="1">
    <citation type="journal article" date="2018" name="J. Microbiol.">
        <title>Salicibibacter kimchii gen. nov., sp. nov., a moderately halophilic and alkalitolerant bacterium in the family Bacillaceae, isolated from kimchi.</title>
        <authorList>
            <person name="Jang J.Y."/>
            <person name="Oh Y.J."/>
            <person name="Lim S.K."/>
            <person name="Park H.K."/>
            <person name="Lee C."/>
            <person name="Kim J.Y."/>
            <person name="Lee M.A."/>
            <person name="Choi H.J."/>
        </authorList>
    </citation>
    <scope>NUCLEOTIDE SEQUENCE [LARGE SCALE GENOMIC DNA]</scope>
    <source>
        <strain evidence="11 12">NKC1-1</strain>
    </source>
</reference>
<dbReference type="NCBIfam" id="TIGR00931">
    <property type="entry name" value="antiport_nhaC"/>
    <property type="match status" value="1"/>
</dbReference>
<evidence type="ECO:0000256" key="8">
    <source>
        <dbReference type="ARBA" id="ARBA00038435"/>
    </source>
</evidence>
<feature type="transmembrane region" description="Helical" evidence="9">
    <location>
        <begin position="100"/>
        <end position="121"/>
    </location>
</feature>
<dbReference type="PANTHER" id="PTHR33451">
    <property type="entry name" value="MALATE-2H(+)/NA(+)-LACTATE ANTIPORTER"/>
    <property type="match status" value="1"/>
</dbReference>
<keyword evidence="12" id="KW-1185">Reference proteome</keyword>
<feature type="transmembrane region" description="Helical" evidence="9">
    <location>
        <begin position="233"/>
        <end position="250"/>
    </location>
</feature>
<keyword evidence="2" id="KW-0813">Transport</keyword>
<evidence type="ECO:0000256" key="4">
    <source>
        <dbReference type="ARBA" id="ARBA00022475"/>
    </source>
</evidence>
<feature type="transmembrane region" description="Helical" evidence="9">
    <location>
        <begin position="312"/>
        <end position="339"/>
    </location>
</feature>
<feature type="transmembrane region" description="Helical" evidence="9">
    <location>
        <begin position="35"/>
        <end position="53"/>
    </location>
</feature>
<name>A0A345C1E5_9BACI</name>
<evidence type="ECO:0000256" key="9">
    <source>
        <dbReference type="SAM" id="Phobius"/>
    </source>
</evidence>
<accession>A0A345C1E5</accession>
<evidence type="ECO:0000313" key="12">
    <source>
        <dbReference type="Proteomes" id="UP000252100"/>
    </source>
</evidence>